<evidence type="ECO:0000313" key="2">
    <source>
        <dbReference type="EMBL" id="GAI77679.1"/>
    </source>
</evidence>
<comment type="caution">
    <text evidence="2">The sequence shown here is derived from an EMBL/GenBank/DDBJ whole genome shotgun (WGS) entry which is preliminary data.</text>
</comment>
<reference evidence="2" key="1">
    <citation type="journal article" date="2014" name="Front. Microbiol.">
        <title>High frequency of phylogenetically diverse reductive dehalogenase-homologous genes in deep subseafloor sedimentary metagenomes.</title>
        <authorList>
            <person name="Kawai M."/>
            <person name="Futagami T."/>
            <person name="Toyoda A."/>
            <person name="Takaki Y."/>
            <person name="Nishi S."/>
            <person name="Hori S."/>
            <person name="Arai W."/>
            <person name="Tsubouchi T."/>
            <person name="Morono Y."/>
            <person name="Uchiyama I."/>
            <person name="Ito T."/>
            <person name="Fujiyama A."/>
            <person name="Inagaki F."/>
            <person name="Takami H."/>
        </authorList>
    </citation>
    <scope>NUCLEOTIDE SEQUENCE</scope>
    <source>
        <strain evidence="2">Expedition CK06-06</strain>
    </source>
</reference>
<dbReference type="AlphaFoldDB" id="X1TCB5"/>
<feature type="non-terminal residue" evidence="2">
    <location>
        <position position="93"/>
    </location>
</feature>
<organism evidence="2">
    <name type="scientific">marine sediment metagenome</name>
    <dbReference type="NCBI Taxonomy" id="412755"/>
    <lineage>
        <taxon>unclassified sequences</taxon>
        <taxon>metagenomes</taxon>
        <taxon>ecological metagenomes</taxon>
    </lineage>
</organism>
<keyword evidence="1" id="KW-0472">Membrane</keyword>
<protein>
    <recommendedName>
        <fullName evidence="3">Mechanosensitive ion channel inner membrane domain-containing protein</fullName>
    </recommendedName>
</protein>
<keyword evidence="1" id="KW-1133">Transmembrane helix</keyword>
<accession>X1TCB5</accession>
<feature type="transmembrane region" description="Helical" evidence="1">
    <location>
        <begin position="67"/>
        <end position="89"/>
    </location>
</feature>
<gene>
    <name evidence="2" type="ORF">S12H4_25835</name>
</gene>
<keyword evidence="1" id="KW-0812">Transmembrane</keyword>
<dbReference type="EMBL" id="BARW01014598">
    <property type="protein sequence ID" value="GAI77679.1"/>
    <property type="molecule type" value="Genomic_DNA"/>
</dbReference>
<sequence length="93" mass="10725">MFKQYVNSFYQTVLSFFSPENIILWWGKLISIIIILVVAKIALSIINKLIEKSLTPLKKSKNYQKKISRANTLIPLLQSISKYVIYFIAGVMV</sequence>
<evidence type="ECO:0000256" key="1">
    <source>
        <dbReference type="SAM" id="Phobius"/>
    </source>
</evidence>
<proteinExistence type="predicted"/>
<dbReference type="Gene3D" id="1.10.287.1260">
    <property type="match status" value="1"/>
</dbReference>
<evidence type="ECO:0008006" key="3">
    <source>
        <dbReference type="Google" id="ProtNLM"/>
    </source>
</evidence>
<name>X1TCB5_9ZZZZ</name>
<feature type="transmembrane region" description="Helical" evidence="1">
    <location>
        <begin position="23"/>
        <end position="46"/>
    </location>
</feature>